<dbReference type="Gene3D" id="1.10.238.10">
    <property type="entry name" value="EF-hand"/>
    <property type="match status" value="1"/>
</dbReference>
<dbReference type="Proteomes" id="UP000092124">
    <property type="component" value="Unassembled WGS sequence"/>
</dbReference>
<dbReference type="OrthoDB" id="429467at2759"/>
<comment type="caution">
    <text evidence="1">The sequence shown here is derived from an EMBL/GenBank/DDBJ whole genome shotgun (WGS) entry which is preliminary data.</text>
</comment>
<evidence type="ECO:0000313" key="2">
    <source>
        <dbReference type="Proteomes" id="UP000092124"/>
    </source>
</evidence>
<dbReference type="STRING" id="56216.A0A1A6GVN5"/>
<protein>
    <recommendedName>
        <fullName evidence="3">EF-hand domain-containing protein</fullName>
    </recommendedName>
</protein>
<dbReference type="SUPFAM" id="SSF47473">
    <property type="entry name" value="EF-hand"/>
    <property type="match status" value="1"/>
</dbReference>
<gene>
    <name evidence="1" type="ORF">A6R68_01455</name>
</gene>
<evidence type="ECO:0008006" key="3">
    <source>
        <dbReference type="Google" id="ProtNLM"/>
    </source>
</evidence>
<sequence length="72" mass="8489">MDEYLEKMVMRRPQVSSKKTVLKEPLSTMGCCFPDERLDKMCYKAPIDKKGKFNYEEFTHIFKSGTKDKEDS</sequence>
<dbReference type="AlphaFoldDB" id="A0A1A6GVN5"/>
<dbReference type="InterPro" id="IPR011992">
    <property type="entry name" value="EF-hand-dom_pair"/>
</dbReference>
<name>A0A1A6GVN5_NEOLE</name>
<keyword evidence="2" id="KW-1185">Reference proteome</keyword>
<evidence type="ECO:0000313" key="1">
    <source>
        <dbReference type="EMBL" id="OBS70004.1"/>
    </source>
</evidence>
<reference evidence="1 2" key="1">
    <citation type="submission" date="2016-06" db="EMBL/GenBank/DDBJ databases">
        <title>The Draft Genome Sequence and Annotation of the Desert Woodrat Neotoma lepida.</title>
        <authorList>
            <person name="Campbell M."/>
            <person name="Oakeson K.F."/>
            <person name="Yandell M."/>
            <person name="Halpert J.R."/>
            <person name="Dearing D."/>
        </authorList>
    </citation>
    <scope>NUCLEOTIDE SEQUENCE [LARGE SCALE GENOMIC DNA]</scope>
    <source>
        <strain evidence="1">417</strain>
        <tissue evidence="1">Liver</tissue>
    </source>
</reference>
<accession>A0A1A6GVN5</accession>
<organism evidence="1 2">
    <name type="scientific">Neotoma lepida</name>
    <name type="common">Desert woodrat</name>
    <dbReference type="NCBI Taxonomy" id="56216"/>
    <lineage>
        <taxon>Eukaryota</taxon>
        <taxon>Metazoa</taxon>
        <taxon>Chordata</taxon>
        <taxon>Craniata</taxon>
        <taxon>Vertebrata</taxon>
        <taxon>Euteleostomi</taxon>
        <taxon>Mammalia</taxon>
        <taxon>Eutheria</taxon>
        <taxon>Euarchontoglires</taxon>
        <taxon>Glires</taxon>
        <taxon>Rodentia</taxon>
        <taxon>Myomorpha</taxon>
        <taxon>Muroidea</taxon>
        <taxon>Cricetidae</taxon>
        <taxon>Neotominae</taxon>
        <taxon>Neotoma</taxon>
    </lineage>
</organism>
<dbReference type="EMBL" id="LZPO01066496">
    <property type="protein sequence ID" value="OBS70004.1"/>
    <property type="molecule type" value="Genomic_DNA"/>
</dbReference>
<proteinExistence type="predicted"/>